<name>A0A0A9GBT5_ARUDO</name>
<sequence length="41" mass="4765">MALVTKTEGQRVLQMQQYLSPITKRRRTTQVEHTSRCPHGP</sequence>
<protein>
    <submittedName>
        <fullName evidence="1">Uncharacterized protein</fullName>
    </submittedName>
</protein>
<dbReference type="EMBL" id="GBRH01176972">
    <property type="protein sequence ID" value="JAE20924.1"/>
    <property type="molecule type" value="Transcribed_RNA"/>
</dbReference>
<dbReference type="AlphaFoldDB" id="A0A0A9GBT5"/>
<reference evidence="1" key="1">
    <citation type="submission" date="2014-09" db="EMBL/GenBank/DDBJ databases">
        <authorList>
            <person name="Magalhaes I.L.F."/>
            <person name="Oliveira U."/>
            <person name="Santos F.R."/>
            <person name="Vidigal T.H.D.A."/>
            <person name="Brescovit A.D."/>
            <person name="Santos A.J."/>
        </authorList>
    </citation>
    <scope>NUCLEOTIDE SEQUENCE</scope>
    <source>
        <tissue evidence="1">Shoot tissue taken approximately 20 cm above the soil surface</tissue>
    </source>
</reference>
<organism evidence="1">
    <name type="scientific">Arundo donax</name>
    <name type="common">Giant reed</name>
    <name type="synonym">Donax arundinaceus</name>
    <dbReference type="NCBI Taxonomy" id="35708"/>
    <lineage>
        <taxon>Eukaryota</taxon>
        <taxon>Viridiplantae</taxon>
        <taxon>Streptophyta</taxon>
        <taxon>Embryophyta</taxon>
        <taxon>Tracheophyta</taxon>
        <taxon>Spermatophyta</taxon>
        <taxon>Magnoliopsida</taxon>
        <taxon>Liliopsida</taxon>
        <taxon>Poales</taxon>
        <taxon>Poaceae</taxon>
        <taxon>PACMAD clade</taxon>
        <taxon>Arundinoideae</taxon>
        <taxon>Arundineae</taxon>
        <taxon>Arundo</taxon>
    </lineage>
</organism>
<accession>A0A0A9GBT5</accession>
<evidence type="ECO:0000313" key="1">
    <source>
        <dbReference type="EMBL" id="JAE20924.1"/>
    </source>
</evidence>
<proteinExistence type="predicted"/>
<reference evidence="1" key="2">
    <citation type="journal article" date="2015" name="Data Brief">
        <title>Shoot transcriptome of the giant reed, Arundo donax.</title>
        <authorList>
            <person name="Barrero R.A."/>
            <person name="Guerrero F.D."/>
            <person name="Moolhuijzen P."/>
            <person name="Goolsby J.A."/>
            <person name="Tidwell J."/>
            <person name="Bellgard S.E."/>
            <person name="Bellgard M.I."/>
        </authorList>
    </citation>
    <scope>NUCLEOTIDE SEQUENCE</scope>
    <source>
        <tissue evidence="1">Shoot tissue taken approximately 20 cm above the soil surface</tissue>
    </source>
</reference>